<keyword evidence="3" id="KW-1185">Reference proteome</keyword>
<dbReference type="InterPro" id="IPR036928">
    <property type="entry name" value="AS_sf"/>
</dbReference>
<name>A0A4Q1HQN4_9BURK</name>
<dbReference type="InterPro" id="IPR000120">
    <property type="entry name" value="Amidase"/>
</dbReference>
<dbReference type="SUPFAM" id="SSF75304">
    <property type="entry name" value="Amidase signature (AS) enzymes"/>
    <property type="match status" value="1"/>
</dbReference>
<comment type="caution">
    <text evidence="2">The sequence shown here is derived from an EMBL/GenBank/DDBJ whole genome shotgun (WGS) entry which is preliminary data.</text>
</comment>
<dbReference type="EC" id="3.5.1.4" evidence="2"/>
<sequence length="450" mass="46195">MKYPTLEQAAAQLRQGETSAANLAETALARAADPAGEGARVFTRRYPDQARAAARAADTLRAAGLARSAIDGLPVSIKDLFDVAGETTTGGSVACVGEPAATVTAPAIQRLLAAGAVIVGRTNMTEFAFSGLGINPHYGTPRNPWDRATGRIPGGSSSGAAISVTDGMAYAGIGSDTGGSVRIPAALCGLAGFKPTAHRVPTQGVQPLSRTLDSIGPLAPSVRCCATLDAIMAGDNAAVARPAELRGLRLAVPATVALDGLDDAVSAAFSNALRRLSAAGALVEEIAIPAFAQLAAINAKGGFPAAEAYAWHRDLMGRAGDRYDPRVISRIRRGQEMMAADYIDLLAARQAWIAAVQERIAGYDALVLPTVPIVAPAIAPLSASDDAYYATNGAILRNPVLINFLDGCALSLPCHEPGTAPVGLMIAGARDTDRRILSIGMAVEDLLATA</sequence>
<accession>A0A4Q1HQN4</accession>
<dbReference type="PANTHER" id="PTHR11895">
    <property type="entry name" value="TRANSAMIDASE"/>
    <property type="match status" value="1"/>
</dbReference>
<reference evidence="2 3" key="1">
    <citation type="journal article" date="2017" name="Int. J. Syst. Evol. Microbiol.">
        <title>Achromobacter aloeverae sp. nov., isolated from the root of Aloe vera (L.) Burm.f.</title>
        <authorList>
            <person name="Kuncharoen N."/>
            <person name="Muramatsu Y."/>
            <person name="Shibata C."/>
            <person name="Kamakura Y."/>
            <person name="Nakagawa Y."/>
            <person name="Tanasupawat S."/>
        </authorList>
    </citation>
    <scope>NUCLEOTIDE SEQUENCE [LARGE SCALE GENOMIC DNA]</scope>
    <source>
        <strain evidence="2 3">AVA-1</strain>
    </source>
</reference>
<dbReference type="Gene3D" id="3.90.1300.10">
    <property type="entry name" value="Amidase signature (AS) domain"/>
    <property type="match status" value="1"/>
</dbReference>
<evidence type="ECO:0000313" key="3">
    <source>
        <dbReference type="Proteomes" id="UP000290849"/>
    </source>
</evidence>
<dbReference type="RefSeq" id="WP_129148328.1">
    <property type="nucleotide sequence ID" value="NZ_JBHSDO010000016.1"/>
</dbReference>
<dbReference type="GO" id="GO:0004040">
    <property type="term" value="F:amidase activity"/>
    <property type="evidence" value="ECO:0007669"/>
    <property type="project" value="UniProtKB-EC"/>
</dbReference>
<dbReference type="AlphaFoldDB" id="A0A4Q1HQN4"/>
<dbReference type="Pfam" id="PF01425">
    <property type="entry name" value="Amidase"/>
    <property type="match status" value="1"/>
</dbReference>
<dbReference type="NCBIfam" id="NF005460">
    <property type="entry name" value="PRK07056.1"/>
    <property type="match status" value="1"/>
</dbReference>
<feature type="domain" description="Amidase" evidence="1">
    <location>
        <begin position="41"/>
        <end position="437"/>
    </location>
</feature>
<dbReference type="InterPro" id="IPR023631">
    <property type="entry name" value="Amidase_dom"/>
</dbReference>
<dbReference type="PANTHER" id="PTHR11895:SF176">
    <property type="entry name" value="AMIDASE AMID-RELATED"/>
    <property type="match status" value="1"/>
</dbReference>
<protein>
    <submittedName>
        <fullName evidence="2">Amidase</fullName>
        <ecNumber evidence="2">3.5.1.4</ecNumber>
    </submittedName>
</protein>
<dbReference type="Proteomes" id="UP000290849">
    <property type="component" value="Unassembled WGS sequence"/>
</dbReference>
<dbReference type="EMBL" id="PYAL01000001">
    <property type="protein sequence ID" value="RXN92365.1"/>
    <property type="molecule type" value="Genomic_DNA"/>
</dbReference>
<proteinExistence type="predicted"/>
<evidence type="ECO:0000313" key="2">
    <source>
        <dbReference type="EMBL" id="RXN92365.1"/>
    </source>
</evidence>
<dbReference type="OrthoDB" id="112488at2"/>
<gene>
    <name evidence="2" type="ORF">C7R54_00950</name>
</gene>
<organism evidence="2 3">
    <name type="scientific">Achromobacter aloeverae</name>
    <dbReference type="NCBI Taxonomy" id="1750518"/>
    <lineage>
        <taxon>Bacteria</taxon>
        <taxon>Pseudomonadati</taxon>
        <taxon>Pseudomonadota</taxon>
        <taxon>Betaproteobacteria</taxon>
        <taxon>Burkholderiales</taxon>
        <taxon>Alcaligenaceae</taxon>
        <taxon>Achromobacter</taxon>
    </lineage>
</organism>
<keyword evidence="2" id="KW-0378">Hydrolase</keyword>
<evidence type="ECO:0000259" key="1">
    <source>
        <dbReference type="Pfam" id="PF01425"/>
    </source>
</evidence>